<evidence type="ECO:0000259" key="1">
    <source>
        <dbReference type="Pfam" id="PF00881"/>
    </source>
</evidence>
<dbReference type="eggNOG" id="COG0778">
    <property type="taxonomic scope" value="Bacteria"/>
</dbReference>
<protein>
    <submittedName>
        <fullName evidence="2">SagB-type dehydrogenase domain</fullName>
    </submittedName>
</protein>
<evidence type="ECO:0000313" key="2">
    <source>
        <dbReference type="EMBL" id="EGD46954.1"/>
    </source>
</evidence>
<dbReference type="PANTHER" id="PTHR43745">
    <property type="entry name" value="NITROREDUCTASE MJ1384-RELATED"/>
    <property type="match status" value="1"/>
</dbReference>
<comment type="caution">
    <text evidence="2">The sequence shown here is derived from an EMBL/GenBank/DDBJ whole genome shotgun (WGS) entry which is preliminary data.</text>
</comment>
<feature type="domain" description="Nitroreductase" evidence="1">
    <location>
        <begin position="120"/>
        <end position="305"/>
    </location>
</feature>
<evidence type="ECO:0000313" key="3">
    <source>
        <dbReference type="Proteomes" id="UP000003860"/>
    </source>
</evidence>
<dbReference type="EMBL" id="ACXX02000010">
    <property type="protein sequence ID" value="EGD46954.1"/>
    <property type="molecule type" value="Genomic_DNA"/>
</dbReference>
<proteinExistence type="predicted"/>
<dbReference type="OrthoDB" id="9801593at2"/>
<dbReference type="InterPro" id="IPR000415">
    <property type="entry name" value="Nitroreductase-like"/>
</dbReference>
<name>F1TF16_9FIRM</name>
<dbReference type="RefSeq" id="WP_004620504.1">
    <property type="nucleotide sequence ID" value="NZ_ACXX02000010.1"/>
</dbReference>
<dbReference type="GO" id="GO:0016491">
    <property type="term" value="F:oxidoreductase activity"/>
    <property type="evidence" value="ECO:0007669"/>
    <property type="project" value="InterPro"/>
</dbReference>
<dbReference type="AlphaFoldDB" id="F1TF16"/>
<dbReference type="PANTHER" id="PTHR43745:SF2">
    <property type="entry name" value="NITROREDUCTASE MJ1384-RELATED"/>
    <property type="match status" value="1"/>
</dbReference>
<gene>
    <name evidence="2" type="ORF">Cpap_1149</name>
</gene>
<organism evidence="2 3">
    <name type="scientific">Ruminiclostridium papyrosolvens DSM 2782</name>
    <dbReference type="NCBI Taxonomy" id="588581"/>
    <lineage>
        <taxon>Bacteria</taxon>
        <taxon>Bacillati</taxon>
        <taxon>Bacillota</taxon>
        <taxon>Clostridia</taxon>
        <taxon>Eubacteriales</taxon>
        <taxon>Oscillospiraceae</taxon>
        <taxon>Ruminiclostridium</taxon>
    </lineage>
</organism>
<dbReference type="InterPro" id="IPR029479">
    <property type="entry name" value="Nitroreductase"/>
</dbReference>
<reference evidence="2" key="1">
    <citation type="submission" date="2009-07" db="EMBL/GenBank/DDBJ databases">
        <authorList>
            <consortium name="US DOE Joint Genome Institute (JGI-PGF)"/>
            <person name="Lucas S."/>
            <person name="Copeland A."/>
            <person name="Lapidus A."/>
            <person name="Glavina del Rio T."/>
            <person name="Tice H."/>
            <person name="Bruce D."/>
            <person name="Goodwin L."/>
            <person name="Pitluck S."/>
            <person name="Larimer F."/>
            <person name="Land M.L."/>
            <person name="Mouttaki H."/>
            <person name="He Z."/>
            <person name="Zhou J."/>
            <person name="Hemme C.L."/>
        </authorList>
    </citation>
    <scope>NUCLEOTIDE SEQUENCE</scope>
    <source>
        <strain evidence="2">DSM 2782</strain>
    </source>
</reference>
<keyword evidence="3" id="KW-1185">Reference proteome</keyword>
<dbReference type="InterPro" id="IPR020051">
    <property type="entry name" value="SagB-type_dehydrogenase"/>
</dbReference>
<dbReference type="InterPro" id="IPR052544">
    <property type="entry name" value="Bacteriocin_Proc_Enz"/>
</dbReference>
<accession>F1TF16</accession>
<dbReference type="Gene3D" id="3.40.109.10">
    <property type="entry name" value="NADH Oxidase"/>
    <property type="match status" value="1"/>
</dbReference>
<dbReference type="SUPFAM" id="SSF55469">
    <property type="entry name" value="FMN-dependent nitroreductase-like"/>
    <property type="match status" value="1"/>
</dbReference>
<sequence>MDSKGKKYLEEHAHYREIISMSSQYALISPYADTTVVRTPEVVLKGIYHSRVNRFVSEEYLLNFRTYSARLDFRIGISRFRARDALLSFAMRNKKEQAYDNTIKLPQAKKIKAAFSAVLQARRSVRTFKGSIPLKDFATILFYSQGITGYLQLKEKAADAERIMLRAAPSGGGFYPVKLYIVAWNVEGLERGIYEYYPYEHSLRLIEKGYSEEDLNALAGFGDIKVEDSAFCVAYVYELYLNSHKYGNAGAAYGFIEAGEIAENAQLTTTALGYGACDLGGYDKQFIEKRFGLDGISKQVIHFTVFGNGGVI</sequence>
<dbReference type="Pfam" id="PF00881">
    <property type="entry name" value="Nitroreductase"/>
    <property type="match status" value="1"/>
</dbReference>
<dbReference type="CDD" id="cd02142">
    <property type="entry name" value="McbC_SagB-like_oxidoreductase"/>
    <property type="match status" value="1"/>
</dbReference>
<reference evidence="2" key="2">
    <citation type="submission" date="2011-01" db="EMBL/GenBank/DDBJ databases">
        <title>The Non-contiguous Finished genome of Clostridium papyrosolvens.</title>
        <authorList>
            <person name="Lucas S."/>
            <person name="Copeland A."/>
            <person name="Lapidus A."/>
            <person name="Cheng J.-F."/>
            <person name="Goodwin L."/>
            <person name="Pitluck S."/>
            <person name="Misra M."/>
            <person name="Chertkov O."/>
            <person name="Detter J.C."/>
            <person name="Han C."/>
            <person name="Tapia R."/>
            <person name="Land M."/>
            <person name="Hauser L."/>
            <person name="Kyrpides N."/>
            <person name="Ivanova N."/>
            <person name="Pagani I."/>
            <person name="Mouttaki H."/>
            <person name="He Z."/>
            <person name="Zhou J."/>
            <person name="Hemme C.L."/>
            <person name="Woyke T."/>
        </authorList>
    </citation>
    <scope>NUCLEOTIDE SEQUENCE [LARGE SCALE GENOMIC DNA]</scope>
    <source>
        <strain evidence="2">DSM 2782</strain>
    </source>
</reference>
<dbReference type="NCBIfam" id="TIGR03605">
    <property type="entry name" value="antibiot_sagB"/>
    <property type="match status" value="1"/>
</dbReference>
<dbReference type="Proteomes" id="UP000003860">
    <property type="component" value="Unassembled WGS sequence"/>
</dbReference>
<dbReference type="STRING" id="588581.Cpap_1149"/>